<comment type="subcellular location">
    <subcellularLocation>
        <location evidence="1">Membrane</location>
        <topology evidence="1">Multi-pass membrane protein</topology>
    </subcellularLocation>
</comment>
<feature type="transmembrane region" description="Helical" evidence="5">
    <location>
        <begin position="26"/>
        <end position="45"/>
    </location>
</feature>
<feature type="transmembrane region" description="Helical" evidence="5">
    <location>
        <begin position="142"/>
        <end position="165"/>
    </location>
</feature>
<organism evidence="6 7">
    <name type="scientific">Halteria grandinella</name>
    <dbReference type="NCBI Taxonomy" id="5974"/>
    <lineage>
        <taxon>Eukaryota</taxon>
        <taxon>Sar</taxon>
        <taxon>Alveolata</taxon>
        <taxon>Ciliophora</taxon>
        <taxon>Intramacronucleata</taxon>
        <taxon>Spirotrichea</taxon>
        <taxon>Stichotrichia</taxon>
        <taxon>Sporadotrichida</taxon>
        <taxon>Halteriidae</taxon>
        <taxon>Halteria</taxon>
    </lineage>
</organism>
<evidence type="ECO:0000313" key="7">
    <source>
        <dbReference type="Proteomes" id="UP000785679"/>
    </source>
</evidence>
<dbReference type="InterPro" id="IPR006214">
    <property type="entry name" value="Bax_inhibitor_1-related"/>
</dbReference>
<keyword evidence="4 5" id="KW-0472">Membrane</keyword>
<feature type="transmembrane region" description="Helical" evidence="5">
    <location>
        <begin position="206"/>
        <end position="225"/>
    </location>
</feature>
<accession>A0A8J8SZ50</accession>
<dbReference type="PANTHER" id="PTHR23291">
    <property type="entry name" value="BAX INHIBITOR-RELATED"/>
    <property type="match status" value="1"/>
</dbReference>
<evidence type="ECO:0000256" key="2">
    <source>
        <dbReference type="ARBA" id="ARBA00022692"/>
    </source>
</evidence>
<proteinExistence type="inferred from homology"/>
<keyword evidence="7" id="KW-1185">Reference proteome</keyword>
<evidence type="ECO:0000256" key="3">
    <source>
        <dbReference type="ARBA" id="ARBA00022989"/>
    </source>
</evidence>
<dbReference type="Proteomes" id="UP000785679">
    <property type="component" value="Unassembled WGS sequence"/>
</dbReference>
<feature type="transmembrane region" description="Helical" evidence="5">
    <location>
        <begin position="171"/>
        <end position="194"/>
    </location>
</feature>
<feature type="transmembrane region" description="Helical" evidence="5">
    <location>
        <begin position="89"/>
        <end position="108"/>
    </location>
</feature>
<dbReference type="EMBL" id="RRYP01014518">
    <property type="protein sequence ID" value="TNV75935.1"/>
    <property type="molecule type" value="Genomic_DNA"/>
</dbReference>
<comment type="similarity">
    <text evidence="5">Belongs to the BI1 family.</text>
</comment>
<dbReference type="PANTHER" id="PTHR23291:SF47">
    <property type="entry name" value="TRANSMEMBRANE BAX INHIBITOR MOTIF CONTAINING 7"/>
    <property type="match status" value="1"/>
</dbReference>
<dbReference type="GO" id="GO:0016020">
    <property type="term" value="C:membrane"/>
    <property type="evidence" value="ECO:0007669"/>
    <property type="project" value="UniProtKB-SubCell"/>
</dbReference>
<evidence type="ECO:0000256" key="4">
    <source>
        <dbReference type="ARBA" id="ARBA00023136"/>
    </source>
</evidence>
<protein>
    <submittedName>
        <fullName evidence="6">Uncharacterized protein</fullName>
    </submittedName>
</protein>
<sequence length="234" mass="26374">MSLLGGEGGFSKFYDKEDRRNFVRKVYGILGTQLLITSIITYIPVHNDNARIWMHDHYGLMIAAMIGSIAICCTMICCINLTRVVPINYILMLGFTVCEAYMVAGVAARYSPDIVIQAATMVAIMTIGLTLFACFTSVDFVLVGPILVFVLSMAVMMSMLFMFVFMFDKLRVFYCTLGVIFYSIYLIMDTQLIMGGKRYEVEIDDYILGAIILYTDVIMLFLYLLQLLGGRGNR</sequence>
<keyword evidence="2 5" id="KW-0812">Transmembrane</keyword>
<feature type="transmembrane region" description="Helical" evidence="5">
    <location>
        <begin position="114"/>
        <end position="135"/>
    </location>
</feature>
<reference evidence="6" key="1">
    <citation type="submission" date="2019-06" db="EMBL/GenBank/DDBJ databases">
        <authorList>
            <person name="Zheng W."/>
        </authorList>
    </citation>
    <scope>NUCLEOTIDE SEQUENCE</scope>
    <source>
        <strain evidence="6">QDHG01</strain>
    </source>
</reference>
<name>A0A8J8SZ50_HALGN</name>
<evidence type="ECO:0000256" key="1">
    <source>
        <dbReference type="ARBA" id="ARBA00004141"/>
    </source>
</evidence>
<dbReference type="OrthoDB" id="7933078at2759"/>
<dbReference type="AlphaFoldDB" id="A0A8J8SZ50"/>
<keyword evidence="3 5" id="KW-1133">Transmembrane helix</keyword>
<gene>
    <name evidence="6" type="ORF">FGO68_gene4526</name>
</gene>
<comment type="caution">
    <text evidence="6">The sequence shown here is derived from an EMBL/GenBank/DDBJ whole genome shotgun (WGS) entry which is preliminary data.</text>
</comment>
<evidence type="ECO:0000256" key="5">
    <source>
        <dbReference type="RuleBase" id="RU004379"/>
    </source>
</evidence>
<dbReference type="Pfam" id="PF01027">
    <property type="entry name" value="Bax1-I"/>
    <property type="match status" value="1"/>
</dbReference>
<feature type="transmembrane region" description="Helical" evidence="5">
    <location>
        <begin position="57"/>
        <end position="82"/>
    </location>
</feature>
<evidence type="ECO:0000313" key="6">
    <source>
        <dbReference type="EMBL" id="TNV75935.1"/>
    </source>
</evidence>